<dbReference type="OMA" id="PTNMVHL"/>
<keyword evidence="8" id="KW-1185">Reference proteome</keyword>
<protein>
    <recommendedName>
        <fullName evidence="3">DNA-directed RNA polymerase III subunit RPC9</fullName>
    </recommendedName>
</protein>
<dbReference type="InterPro" id="IPR005574">
    <property type="entry name" value="Rpb4/RPC9"/>
</dbReference>
<dbReference type="GO" id="GO:0005666">
    <property type="term" value="C:RNA polymerase III complex"/>
    <property type="evidence" value="ECO:0000318"/>
    <property type="project" value="GO_Central"/>
</dbReference>
<dbReference type="eggNOG" id="KOG4168">
    <property type="taxonomic scope" value="Eukaryota"/>
</dbReference>
<dbReference type="STRING" id="284811.Q74Z86"/>
<dbReference type="Pfam" id="PF03874">
    <property type="entry name" value="RNA_pol_Rpb4"/>
    <property type="match status" value="1"/>
</dbReference>
<dbReference type="InParanoid" id="Q74Z86"/>
<dbReference type="GeneID" id="4623286"/>
<accession>Q74Z86</accession>
<dbReference type="HOGENOM" id="CLU_092529_3_0_1"/>
<dbReference type="GO" id="GO:0000166">
    <property type="term" value="F:nucleotide binding"/>
    <property type="evidence" value="ECO:0007669"/>
    <property type="project" value="InterPro"/>
</dbReference>
<evidence type="ECO:0000313" key="7">
    <source>
        <dbReference type="EMBL" id="AAS54807.1"/>
    </source>
</evidence>
<dbReference type="AlphaFoldDB" id="Q74Z86"/>
<dbReference type="GO" id="GO:0006384">
    <property type="term" value="P:transcription initiation at RNA polymerase III promoter"/>
    <property type="evidence" value="ECO:0000318"/>
    <property type="project" value="GO_Central"/>
</dbReference>
<comment type="similarity">
    <text evidence="2">Belongs to the eukaryotic RPC9 RNA polymerase subunit family.</text>
</comment>
<proteinExistence type="inferred from homology"/>
<evidence type="ECO:0000256" key="3">
    <source>
        <dbReference type="ARBA" id="ARBA00016672"/>
    </source>
</evidence>
<dbReference type="PANTHER" id="PTHR15561">
    <property type="entry name" value="CALCITONIN GENE-RELATED PEPTIDE-RECEPTOR COMPONENT PROTEIN"/>
    <property type="match status" value="1"/>
</dbReference>
<reference evidence="8" key="2">
    <citation type="journal article" date="2013" name="G3 (Bethesda)">
        <title>Genomes of Ashbya fungi isolated from insects reveal four mating-type loci, numerous translocations, lack of transposons, and distinct gene duplications.</title>
        <authorList>
            <person name="Dietrich F.S."/>
            <person name="Voegeli S."/>
            <person name="Kuo S."/>
            <person name="Philippsen P."/>
        </authorList>
    </citation>
    <scope>GENOME REANNOTATION</scope>
    <source>
        <strain evidence="8">ATCC 10895 / CBS 109.51 / FGSC 9923 / NRRL Y-1056</strain>
    </source>
</reference>
<dbReference type="RefSeq" id="NP_986983.1">
    <property type="nucleotide sequence ID" value="NM_212045.1"/>
</dbReference>
<keyword evidence="5" id="KW-0804">Transcription</keyword>
<evidence type="ECO:0000256" key="1">
    <source>
        <dbReference type="ARBA" id="ARBA00004123"/>
    </source>
</evidence>
<evidence type="ECO:0000256" key="4">
    <source>
        <dbReference type="ARBA" id="ARBA00022478"/>
    </source>
</evidence>
<sequence>MKVEATRDAFISDYEALQFMSHLQRKHQWVVDEDVEMADDRRRKKKQYNHPELQAITKDVVNYLTTNKNADPEEEQQAVKSGITRMNDEKFTTLMRTLNQFDLYKAEKLQLVNQLPVNIVHLYALVEECDSRFSEEQVSAIIDAITTACV</sequence>
<keyword evidence="4" id="KW-0240">DNA-directed RNA polymerase</keyword>
<dbReference type="EMBL" id="AE016820">
    <property type="protein sequence ID" value="AAS54807.1"/>
    <property type="molecule type" value="Genomic_DNA"/>
</dbReference>
<dbReference type="FunCoup" id="Q74Z86">
    <property type="interactions" value="226"/>
</dbReference>
<dbReference type="InterPro" id="IPR010997">
    <property type="entry name" value="HRDC-like_sf"/>
</dbReference>
<dbReference type="SUPFAM" id="SSF47819">
    <property type="entry name" value="HRDC-like"/>
    <property type="match status" value="1"/>
</dbReference>
<gene>
    <name evidence="7" type="ORF">AGOS_AGR317C</name>
</gene>
<evidence type="ECO:0000313" key="8">
    <source>
        <dbReference type="Proteomes" id="UP000000591"/>
    </source>
</evidence>
<dbReference type="Proteomes" id="UP000000591">
    <property type="component" value="Chromosome VII"/>
</dbReference>
<dbReference type="Gene3D" id="1.20.1250.40">
    <property type="match status" value="1"/>
</dbReference>
<dbReference type="KEGG" id="ago:AGOS_AGR317C"/>
<organism evidence="7 8">
    <name type="scientific">Eremothecium gossypii (strain ATCC 10895 / CBS 109.51 / FGSC 9923 / NRRL Y-1056)</name>
    <name type="common">Yeast</name>
    <name type="synonym">Ashbya gossypii</name>
    <dbReference type="NCBI Taxonomy" id="284811"/>
    <lineage>
        <taxon>Eukaryota</taxon>
        <taxon>Fungi</taxon>
        <taxon>Dikarya</taxon>
        <taxon>Ascomycota</taxon>
        <taxon>Saccharomycotina</taxon>
        <taxon>Saccharomycetes</taxon>
        <taxon>Saccharomycetales</taxon>
        <taxon>Saccharomycetaceae</taxon>
        <taxon>Eremothecium</taxon>
    </lineage>
</organism>
<dbReference type="OrthoDB" id="1746530at2759"/>
<evidence type="ECO:0000256" key="6">
    <source>
        <dbReference type="ARBA" id="ARBA00023242"/>
    </source>
</evidence>
<dbReference type="InterPro" id="IPR038324">
    <property type="entry name" value="Rpb4/RPC9_sf"/>
</dbReference>
<evidence type="ECO:0000256" key="5">
    <source>
        <dbReference type="ARBA" id="ARBA00023163"/>
    </source>
</evidence>
<evidence type="ECO:0000256" key="2">
    <source>
        <dbReference type="ARBA" id="ARBA00006898"/>
    </source>
</evidence>
<comment type="subcellular location">
    <subcellularLocation>
        <location evidence="1">Nucleus</location>
    </subcellularLocation>
</comment>
<dbReference type="PANTHER" id="PTHR15561:SF0">
    <property type="entry name" value="DNA-DIRECTED RNA POLYMERASE III SUBUNIT RPC9"/>
    <property type="match status" value="1"/>
</dbReference>
<reference evidence="7 8" key="1">
    <citation type="journal article" date="2004" name="Science">
        <title>The Ashbya gossypii genome as a tool for mapping the ancient Saccharomyces cerevisiae genome.</title>
        <authorList>
            <person name="Dietrich F.S."/>
            <person name="Voegeli S."/>
            <person name="Brachat S."/>
            <person name="Lerch A."/>
            <person name="Gates K."/>
            <person name="Steiner S."/>
            <person name="Mohr C."/>
            <person name="Pohlmann R."/>
            <person name="Luedi P."/>
            <person name="Choi S."/>
            <person name="Wing R.A."/>
            <person name="Flavier A."/>
            <person name="Gaffney T.D."/>
            <person name="Philippsen P."/>
        </authorList>
    </citation>
    <scope>NUCLEOTIDE SEQUENCE [LARGE SCALE GENOMIC DNA]</scope>
    <source>
        <strain evidence="8">ATCC 10895 / CBS 109.51 / FGSC 9923 / NRRL Y-1056</strain>
    </source>
</reference>
<keyword evidence="6" id="KW-0539">Nucleus</keyword>
<name>Q74Z86_EREGS</name>
<dbReference type="InterPro" id="IPR038846">
    <property type="entry name" value="RPC9"/>
</dbReference>